<dbReference type="PANTHER" id="PTHR12080:SF55">
    <property type="entry name" value="LYMPHOCYTE FUNCTION-ASSOCIATED ANTIGEN 3"/>
    <property type="match status" value="1"/>
</dbReference>
<feature type="compositionally biased region" description="Basic and acidic residues" evidence="5">
    <location>
        <begin position="590"/>
        <end position="600"/>
    </location>
</feature>
<evidence type="ECO:0000313" key="9">
    <source>
        <dbReference type="EMBL" id="KAK5611149.1"/>
    </source>
</evidence>
<dbReference type="PANTHER" id="PTHR12080">
    <property type="entry name" value="SIGNALING LYMPHOCYTIC ACTIVATION MOLECULE"/>
    <property type="match status" value="1"/>
</dbReference>
<feature type="compositionally biased region" description="Basic and acidic residues" evidence="5">
    <location>
        <begin position="549"/>
        <end position="569"/>
    </location>
</feature>
<dbReference type="InterPro" id="IPR015631">
    <property type="entry name" value="CD2/SLAM_rcpt"/>
</dbReference>
<feature type="compositionally biased region" description="Basic and acidic residues" evidence="5">
    <location>
        <begin position="246"/>
        <end position="262"/>
    </location>
</feature>
<evidence type="ECO:0000256" key="6">
    <source>
        <dbReference type="SAM" id="Phobius"/>
    </source>
</evidence>
<feature type="compositionally biased region" description="Basic and acidic residues" evidence="5">
    <location>
        <begin position="694"/>
        <end position="715"/>
    </location>
</feature>
<feature type="domain" description="Ig-like" evidence="8">
    <location>
        <begin position="119"/>
        <end position="198"/>
    </location>
</feature>
<evidence type="ECO:0000256" key="4">
    <source>
        <dbReference type="ARBA" id="ARBA00023180"/>
    </source>
</evidence>
<evidence type="ECO:0000256" key="1">
    <source>
        <dbReference type="ARBA" id="ARBA00004370"/>
    </source>
</evidence>
<evidence type="ECO:0000259" key="8">
    <source>
        <dbReference type="PROSITE" id="PS50835"/>
    </source>
</evidence>
<dbReference type="InterPro" id="IPR007110">
    <property type="entry name" value="Ig-like_dom"/>
</dbReference>
<dbReference type="InterPro" id="IPR036179">
    <property type="entry name" value="Ig-like_dom_sf"/>
</dbReference>
<comment type="caution">
    <text evidence="9">The sequence shown here is derived from an EMBL/GenBank/DDBJ whole genome shotgun (WGS) entry which is preliminary data.</text>
</comment>
<feature type="transmembrane region" description="Helical" evidence="6">
    <location>
        <begin position="210"/>
        <end position="235"/>
    </location>
</feature>
<organism evidence="9 10">
    <name type="scientific">Crenichthys baileyi</name>
    <name type="common">White River springfish</name>
    <dbReference type="NCBI Taxonomy" id="28760"/>
    <lineage>
        <taxon>Eukaryota</taxon>
        <taxon>Metazoa</taxon>
        <taxon>Chordata</taxon>
        <taxon>Craniata</taxon>
        <taxon>Vertebrata</taxon>
        <taxon>Euteleostomi</taxon>
        <taxon>Actinopterygii</taxon>
        <taxon>Neopterygii</taxon>
        <taxon>Teleostei</taxon>
        <taxon>Neoteleostei</taxon>
        <taxon>Acanthomorphata</taxon>
        <taxon>Ovalentaria</taxon>
        <taxon>Atherinomorphae</taxon>
        <taxon>Cyprinodontiformes</taxon>
        <taxon>Goodeidae</taxon>
        <taxon>Crenichthys</taxon>
    </lineage>
</organism>
<feature type="compositionally biased region" description="Polar residues" evidence="5">
    <location>
        <begin position="286"/>
        <end position="295"/>
    </location>
</feature>
<feature type="compositionally biased region" description="Basic and acidic residues" evidence="5">
    <location>
        <begin position="394"/>
        <end position="403"/>
    </location>
</feature>
<feature type="compositionally biased region" description="Acidic residues" evidence="5">
    <location>
        <begin position="368"/>
        <end position="377"/>
    </location>
</feature>
<evidence type="ECO:0000256" key="7">
    <source>
        <dbReference type="SAM" id="SignalP"/>
    </source>
</evidence>
<sequence length="774" mass="85738">MAIRYFLVCFTVNYYLVAGQTTEYFLLGQTANFTANIKETPDDILWKHEGNKVVEFAGSEQLSFGSFEHRVTLDWHSADLTISNLVYEDRGLYELETFANSKLNRKRFQMEVIDKVAKPTISCNIHTASTSNQTGGQATLTCSSPSKYHQSLLTFQWHSDANMHLGPELMIALGGELDNHIYSCTVRNPLTEESAAYSAKDCYPDTSPAVLIAAIVISIVVLLLLLFCVIFFIFYKKGYLKREKKSDMEKASSDCEESRGLLDRVPTLPSKQTLSHLDQRNDDSMSDPTLQGQNKTTRKMHLRNSGEVYMNELRESIHRHCLSEKNINQDSKISSPSPAPDEPSFTISDPHAKENGKPYEAEPRDAVEENVLEDDPSDSERMKETLLAKAAEYGPDKNKDENNRASSPPEVPHKSDSVRNFTALQKEKDRNVQPKVVNDPADSGDPNDTLAAVADNQSLENKAEDSPDKNKDENNRASSPPEVPHKSDSVRNFTALQKEKDRNVQPKVVNDPADSGDPNDTLAAVADNQSLENKAEDSEISSPPPVSPRLDHPPTEDKNQAEKQAEMMDNKGGGDPVETNDASPGVPNDHSPDKNKDENNRASSPPEVPHKSDSVRNFTALQKEKDRNVQPKVVNDPADSGDPNDTLATVADNQNSENKKEEIESTKQTSENDVQPPPVAKENSPLSQNSPKISPKDEHKQDISSEELAGKSTEKDTEESASLSPEEPENKEQGSPAATPEETDLESTDSESTENELKPHATENESDVKTQQKM</sequence>
<evidence type="ECO:0000256" key="2">
    <source>
        <dbReference type="ARBA" id="ARBA00022729"/>
    </source>
</evidence>
<keyword evidence="6" id="KW-0812">Transmembrane</keyword>
<feature type="compositionally biased region" description="Basic and acidic residues" evidence="5">
    <location>
        <begin position="755"/>
        <end position="774"/>
    </location>
</feature>
<name>A0AAV9RQ99_9TELE</name>
<feature type="region of interest" description="Disordered" evidence="5">
    <location>
        <begin position="328"/>
        <end position="774"/>
    </location>
</feature>
<keyword evidence="4" id="KW-0325">Glycoprotein</keyword>
<feature type="chain" id="PRO_5043552800" description="Ig-like domain-containing protein" evidence="7">
    <location>
        <begin position="20"/>
        <end position="774"/>
    </location>
</feature>
<proteinExistence type="predicted"/>
<dbReference type="AlphaFoldDB" id="A0AAV9RQ99"/>
<feature type="compositionally biased region" description="Acidic residues" evidence="5">
    <location>
        <begin position="741"/>
        <end position="754"/>
    </location>
</feature>
<keyword evidence="10" id="KW-1185">Reference proteome</keyword>
<gene>
    <name evidence="9" type="ORF">CRENBAI_021283</name>
</gene>
<dbReference type="SUPFAM" id="SSF48726">
    <property type="entry name" value="Immunoglobulin"/>
    <property type="match status" value="2"/>
</dbReference>
<keyword evidence="3 6" id="KW-0472">Membrane</keyword>
<dbReference type="PROSITE" id="PS50835">
    <property type="entry name" value="IG_LIKE"/>
    <property type="match status" value="1"/>
</dbReference>
<dbReference type="EMBL" id="JAHHUM010001499">
    <property type="protein sequence ID" value="KAK5611149.1"/>
    <property type="molecule type" value="Genomic_DNA"/>
</dbReference>
<evidence type="ECO:0000256" key="3">
    <source>
        <dbReference type="ARBA" id="ARBA00023136"/>
    </source>
</evidence>
<dbReference type="Gene3D" id="2.60.40.10">
    <property type="entry name" value="Immunoglobulins"/>
    <property type="match status" value="2"/>
</dbReference>
<evidence type="ECO:0000313" key="10">
    <source>
        <dbReference type="Proteomes" id="UP001311232"/>
    </source>
</evidence>
<reference evidence="9 10" key="1">
    <citation type="submission" date="2021-06" db="EMBL/GenBank/DDBJ databases">
        <authorList>
            <person name="Palmer J.M."/>
        </authorList>
    </citation>
    <scope>NUCLEOTIDE SEQUENCE [LARGE SCALE GENOMIC DNA]</scope>
    <source>
        <strain evidence="9 10">MEX-2019</strain>
        <tissue evidence="9">Muscle</tissue>
    </source>
</reference>
<comment type="subcellular location">
    <subcellularLocation>
        <location evidence="1">Membrane</location>
    </subcellularLocation>
</comment>
<protein>
    <recommendedName>
        <fullName evidence="8">Ig-like domain-containing protein</fullName>
    </recommendedName>
</protein>
<feature type="region of interest" description="Disordered" evidence="5">
    <location>
        <begin position="246"/>
        <end position="303"/>
    </location>
</feature>
<accession>A0AAV9RQ99</accession>
<dbReference type="Proteomes" id="UP001311232">
    <property type="component" value="Unassembled WGS sequence"/>
</dbReference>
<feature type="compositionally biased region" description="Basic and acidic residues" evidence="5">
    <location>
        <begin position="350"/>
        <end position="367"/>
    </location>
</feature>
<keyword evidence="6" id="KW-1133">Transmembrane helix</keyword>
<feature type="signal peptide" evidence="7">
    <location>
        <begin position="1"/>
        <end position="19"/>
    </location>
</feature>
<keyword evidence="2 7" id="KW-0732">Signal</keyword>
<evidence type="ECO:0000256" key="5">
    <source>
        <dbReference type="SAM" id="MobiDB-lite"/>
    </source>
</evidence>
<dbReference type="GO" id="GO:0016020">
    <property type="term" value="C:membrane"/>
    <property type="evidence" value="ECO:0007669"/>
    <property type="project" value="UniProtKB-SubCell"/>
</dbReference>
<feature type="compositionally biased region" description="Basic and acidic residues" evidence="5">
    <location>
        <begin position="461"/>
        <end position="475"/>
    </location>
</feature>
<dbReference type="InterPro" id="IPR013783">
    <property type="entry name" value="Ig-like_fold"/>
</dbReference>